<dbReference type="Proteomes" id="UP000199150">
    <property type="component" value="Unassembled WGS sequence"/>
</dbReference>
<dbReference type="GO" id="GO:0008684">
    <property type="term" value="F:2-oxopent-4-enoate hydratase activity"/>
    <property type="evidence" value="ECO:0007669"/>
    <property type="project" value="TreeGrafter"/>
</dbReference>
<dbReference type="GO" id="GO:0005737">
    <property type="term" value="C:cytoplasm"/>
    <property type="evidence" value="ECO:0007669"/>
    <property type="project" value="TreeGrafter"/>
</dbReference>
<dbReference type="RefSeq" id="WP_090649336.1">
    <property type="nucleotide sequence ID" value="NZ_CBCRYE010000003.1"/>
</dbReference>
<proteinExistence type="predicted"/>
<dbReference type="PANTHER" id="PTHR30143">
    <property type="entry name" value="ACID HYDRATASE"/>
    <property type="match status" value="1"/>
</dbReference>
<dbReference type="Gene3D" id="3.90.850.10">
    <property type="entry name" value="Fumarylacetoacetase-like, C-terminal domain"/>
    <property type="match status" value="1"/>
</dbReference>
<dbReference type="AlphaFoldDB" id="A0A1G4SRB6"/>
<name>A0A1G4SRB6_9CAUL</name>
<dbReference type="InterPro" id="IPR050772">
    <property type="entry name" value="Hydratase-Decarb/MhpD_sf"/>
</dbReference>
<evidence type="ECO:0000313" key="1">
    <source>
        <dbReference type="EMBL" id="SCW71710.1"/>
    </source>
</evidence>
<dbReference type="PANTHER" id="PTHR30143:SF0">
    <property type="entry name" value="2-KETO-4-PENTENOATE HYDRATASE"/>
    <property type="match status" value="1"/>
</dbReference>
<reference evidence="2" key="1">
    <citation type="submission" date="2016-10" db="EMBL/GenBank/DDBJ databases">
        <authorList>
            <person name="Varghese N."/>
            <person name="Submissions S."/>
        </authorList>
    </citation>
    <scope>NUCLEOTIDE SEQUENCE [LARGE SCALE GENOMIC DNA]</scope>
    <source>
        <strain evidence="2">CGMCC 1.3431</strain>
    </source>
</reference>
<dbReference type="EMBL" id="FMTS01000005">
    <property type="protein sequence ID" value="SCW71710.1"/>
    <property type="molecule type" value="Genomic_DNA"/>
</dbReference>
<dbReference type="OrthoDB" id="9792137at2"/>
<dbReference type="SUPFAM" id="SSF56529">
    <property type="entry name" value="FAH"/>
    <property type="match status" value="1"/>
</dbReference>
<dbReference type="InterPro" id="IPR036663">
    <property type="entry name" value="Fumarylacetoacetase_C_sf"/>
</dbReference>
<gene>
    <name evidence="1" type="ORF">SAMN02927928_2859</name>
</gene>
<sequence length="278" mass="29934">MSHKSIADRFTAARRTATALPDYPGELPAGMADAYAIQDAAIDQWHQKLVGWKIARIHPDFQARHGERLAGPIFANSFHEYRGEPLTYPIFSDGFGAVEAEFVLRIDHDADPEKTEYTEEEALRLCDGLYAGVEVAGSPFPRINELGPTVTASDFGNNFGEILGPRLLEIDSDTTLDTVGPEALKNYRSKTEIDGQVVGEGGLFVMPGGPFQALAWLAGHLARRGRPLTRGLLISTGQTTGVHRILPGQSSVITFSGVADVVIELNAVPLTAGAPEIA</sequence>
<accession>A0A1G4SRB6</accession>
<keyword evidence="2" id="KW-1185">Reference proteome</keyword>
<evidence type="ECO:0000313" key="2">
    <source>
        <dbReference type="Proteomes" id="UP000199150"/>
    </source>
</evidence>
<organism evidence="1 2">
    <name type="scientific">Asticcacaulis taihuensis</name>
    <dbReference type="NCBI Taxonomy" id="260084"/>
    <lineage>
        <taxon>Bacteria</taxon>
        <taxon>Pseudomonadati</taxon>
        <taxon>Pseudomonadota</taxon>
        <taxon>Alphaproteobacteria</taxon>
        <taxon>Caulobacterales</taxon>
        <taxon>Caulobacteraceae</taxon>
        <taxon>Asticcacaulis</taxon>
    </lineage>
</organism>
<protein>
    <submittedName>
        <fullName evidence="1">2-keto-4-pentenoate hydratase</fullName>
    </submittedName>
</protein>
<dbReference type="STRING" id="260084.SAMN02927928_2859"/>